<dbReference type="EMBL" id="CP001034">
    <property type="protein sequence ID" value="ACB86465.1"/>
    <property type="molecule type" value="Genomic_DNA"/>
</dbReference>
<keyword evidence="1" id="KW-0472">Membrane</keyword>
<feature type="transmembrane region" description="Helical" evidence="1">
    <location>
        <begin position="169"/>
        <end position="196"/>
    </location>
</feature>
<feature type="transmembrane region" description="Helical" evidence="1">
    <location>
        <begin position="119"/>
        <end position="148"/>
    </location>
</feature>
<reference evidence="2 3" key="1">
    <citation type="submission" date="2008-04" db="EMBL/GenBank/DDBJ databases">
        <title>Complete sequence of chromosome of Natranaerobius thermophilus JW/NM-WN-LF.</title>
        <authorList>
            <consortium name="US DOE Joint Genome Institute"/>
            <person name="Copeland A."/>
            <person name="Lucas S."/>
            <person name="Lapidus A."/>
            <person name="Glavina del Rio T."/>
            <person name="Dalin E."/>
            <person name="Tice H."/>
            <person name="Bruce D."/>
            <person name="Goodwin L."/>
            <person name="Pitluck S."/>
            <person name="Chertkov O."/>
            <person name="Brettin T."/>
            <person name="Detter J.C."/>
            <person name="Han C."/>
            <person name="Kuske C.R."/>
            <person name="Schmutz J."/>
            <person name="Larimer F."/>
            <person name="Land M."/>
            <person name="Hauser L."/>
            <person name="Kyrpides N."/>
            <person name="Lykidis A."/>
            <person name="Mesbah N.M."/>
            <person name="Wiegel J."/>
        </authorList>
    </citation>
    <scope>NUCLEOTIDE SEQUENCE [LARGE SCALE GENOMIC DNA]</scope>
    <source>
        <strain evidence="3">ATCC BAA-1301 / DSM 18059 / JW/NM-WN-LF</strain>
    </source>
</reference>
<dbReference type="STRING" id="457570.Nther_2919"/>
<dbReference type="KEGG" id="nth:Nther_2919"/>
<keyword evidence="1" id="KW-0812">Transmembrane</keyword>
<name>B2A459_NATTJ</name>
<feature type="transmembrane region" description="Helical" evidence="1">
    <location>
        <begin position="12"/>
        <end position="40"/>
    </location>
</feature>
<protein>
    <recommendedName>
        <fullName evidence="4">Colicin V production protein</fullName>
    </recommendedName>
</protein>
<evidence type="ECO:0000313" key="2">
    <source>
        <dbReference type="EMBL" id="ACB86465.1"/>
    </source>
</evidence>
<keyword evidence="3" id="KW-1185">Reference proteome</keyword>
<dbReference type="Proteomes" id="UP000001683">
    <property type="component" value="Chromosome"/>
</dbReference>
<sequence>MNIIDLVVMLGCAWYGIIGFARALSISIASVVGLFFSILLATFISRPSAKTIAQKVDYEVETVLGTEQINLDSLLELGIGENAIKSWYFINEEQQEMVPVQSLSTGEIEYVWEVPVDDFVIFFLANLVCFLIVYFVCQKLVGIILDAVSFRNRLKTKKLGRKPPKGNSWLGAALGIVHGCLVMGVWLFLLCLLIPFGGPYTLVSEVQNSYIGFTLLETITNFWN</sequence>
<dbReference type="OrthoDB" id="9840319at2"/>
<evidence type="ECO:0000313" key="3">
    <source>
        <dbReference type="Proteomes" id="UP000001683"/>
    </source>
</evidence>
<evidence type="ECO:0000256" key="1">
    <source>
        <dbReference type="SAM" id="Phobius"/>
    </source>
</evidence>
<accession>B2A459</accession>
<keyword evidence="1" id="KW-1133">Transmembrane helix</keyword>
<organism evidence="2 3">
    <name type="scientific">Natranaerobius thermophilus (strain ATCC BAA-1301 / DSM 18059 / JW/NM-WN-LF)</name>
    <dbReference type="NCBI Taxonomy" id="457570"/>
    <lineage>
        <taxon>Bacteria</taxon>
        <taxon>Bacillati</taxon>
        <taxon>Bacillota</taxon>
        <taxon>Clostridia</taxon>
        <taxon>Natranaerobiales</taxon>
        <taxon>Natranaerobiaceae</taxon>
        <taxon>Natranaerobius</taxon>
    </lineage>
</organism>
<dbReference type="AlphaFoldDB" id="B2A459"/>
<proteinExistence type="predicted"/>
<dbReference type="RefSeq" id="WP_012449297.1">
    <property type="nucleotide sequence ID" value="NC_010718.1"/>
</dbReference>
<evidence type="ECO:0008006" key="4">
    <source>
        <dbReference type="Google" id="ProtNLM"/>
    </source>
</evidence>
<dbReference type="InParanoid" id="B2A459"/>
<gene>
    <name evidence="2" type="ordered locus">Nther_2919</name>
</gene>
<dbReference type="HOGENOM" id="CLU_1233940_0_0_9"/>
<reference evidence="2 3" key="2">
    <citation type="journal article" date="2011" name="J. Bacteriol.">
        <title>Complete genome sequence of the anaerobic, halophilic alkalithermophile Natranaerobius thermophilus JW/NM-WN-LF.</title>
        <authorList>
            <person name="Zhao B."/>
            <person name="Mesbah N.M."/>
            <person name="Dalin E."/>
            <person name="Goodwin L."/>
            <person name="Nolan M."/>
            <person name="Pitluck S."/>
            <person name="Chertkov O."/>
            <person name="Brettin T.S."/>
            <person name="Han J."/>
            <person name="Larimer F.W."/>
            <person name="Land M.L."/>
            <person name="Hauser L."/>
            <person name="Kyrpides N."/>
            <person name="Wiegel J."/>
        </authorList>
    </citation>
    <scope>NUCLEOTIDE SEQUENCE [LARGE SCALE GENOMIC DNA]</scope>
    <source>
        <strain evidence="3">ATCC BAA-1301 / DSM 18059 / JW/NM-WN-LF</strain>
    </source>
</reference>